<dbReference type="PANTHER" id="PTHR11070:SF2">
    <property type="entry name" value="ATP-DEPENDENT DNA HELICASE SRS2"/>
    <property type="match status" value="1"/>
</dbReference>
<sequence>MKPLLFASYLIVDEAQDYMPYEITELHALTRKNGIMLIGDLGQNLNRANTLQDWNVHGELIGDLSLHELKATYRSTAQIVEVSNEIIGPFAWGNYSLSAETFREGETVEFLHFIENMDEVVLIHILEHAVYKSKYEPVAVIVKDESMIERYHYMIDPYFSVAIQTAGTLPTGTKVVITTPSAVKGLEFEAVVITHFNEYAPTDEDRKLAYVETSRALHQLYMIVERGKSCLVGTVS</sequence>
<accession>A0ABW3U3R8</accession>
<evidence type="ECO:0008006" key="3">
    <source>
        <dbReference type="Google" id="ProtNLM"/>
    </source>
</evidence>
<dbReference type="PANTHER" id="PTHR11070">
    <property type="entry name" value="UVRD / RECB / PCRA DNA HELICASE FAMILY MEMBER"/>
    <property type="match status" value="1"/>
</dbReference>
<dbReference type="SUPFAM" id="SSF52540">
    <property type="entry name" value="P-loop containing nucleoside triphosphate hydrolases"/>
    <property type="match status" value="1"/>
</dbReference>
<dbReference type="InterPro" id="IPR000212">
    <property type="entry name" value="DNA_helicase_UvrD/REP"/>
</dbReference>
<protein>
    <recommendedName>
        <fullName evidence="3">DNA helicase</fullName>
    </recommendedName>
</protein>
<dbReference type="Gene3D" id="3.40.50.300">
    <property type="entry name" value="P-loop containing nucleotide triphosphate hydrolases"/>
    <property type="match status" value="1"/>
</dbReference>
<dbReference type="Proteomes" id="UP001597231">
    <property type="component" value="Unassembled WGS sequence"/>
</dbReference>
<evidence type="ECO:0000313" key="1">
    <source>
        <dbReference type="EMBL" id="MFD1206268.1"/>
    </source>
</evidence>
<proteinExistence type="predicted"/>
<organism evidence="1 2">
    <name type="scientific">Sporosarcina contaminans</name>
    <dbReference type="NCBI Taxonomy" id="633403"/>
    <lineage>
        <taxon>Bacteria</taxon>
        <taxon>Bacillati</taxon>
        <taxon>Bacillota</taxon>
        <taxon>Bacilli</taxon>
        <taxon>Bacillales</taxon>
        <taxon>Caryophanaceae</taxon>
        <taxon>Sporosarcina</taxon>
    </lineage>
</organism>
<comment type="caution">
    <text evidence="1">The sequence shown here is derived from an EMBL/GenBank/DDBJ whole genome shotgun (WGS) entry which is preliminary data.</text>
</comment>
<reference evidence="2" key="1">
    <citation type="journal article" date="2019" name="Int. J. Syst. Evol. Microbiol.">
        <title>The Global Catalogue of Microorganisms (GCM) 10K type strain sequencing project: providing services to taxonomists for standard genome sequencing and annotation.</title>
        <authorList>
            <consortium name="The Broad Institute Genomics Platform"/>
            <consortium name="The Broad Institute Genome Sequencing Center for Infectious Disease"/>
            <person name="Wu L."/>
            <person name="Ma J."/>
        </authorList>
    </citation>
    <scope>NUCLEOTIDE SEQUENCE [LARGE SCALE GENOMIC DNA]</scope>
    <source>
        <strain evidence="2">CCUG 53915</strain>
    </source>
</reference>
<evidence type="ECO:0000313" key="2">
    <source>
        <dbReference type="Proteomes" id="UP001597231"/>
    </source>
</evidence>
<name>A0ABW3U3R8_9BACL</name>
<dbReference type="InterPro" id="IPR027417">
    <property type="entry name" value="P-loop_NTPase"/>
</dbReference>
<dbReference type="RefSeq" id="WP_381481748.1">
    <property type="nucleotide sequence ID" value="NZ_JBHTLT010000119.1"/>
</dbReference>
<keyword evidence="2" id="KW-1185">Reference proteome</keyword>
<dbReference type="EMBL" id="JBHTLT010000119">
    <property type="protein sequence ID" value="MFD1206268.1"/>
    <property type="molecule type" value="Genomic_DNA"/>
</dbReference>
<gene>
    <name evidence="1" type="ORF">ACFQ38_14310</name>
</gene>